<dbReference type="PIRSF" id="PIRSF000137">
    <property type="entry name" value="Alcohol_oxidase"/>
    <property type="match status" value="1"/>
</dbReference>
<name>A0AA38XJ00_9EURO</name>
<comment type="cofactor">
    <cofactor evidence="1 6">
        <name>FAD</name>
        <dbReference type="ChEBI" id="CHEBI:57692"/>
    </cofactor>
</comment>
<dbReference type="SUPFAM" id="SSF51905">
    <property type="entry name" value="FAD/NAD(P)-binding domain"/>
    <property type="match status" value="1"/>
</dbReference>
<evidence type="ECO:0000256" key="4">
    <source>
        <dbReference type="ARBA" id="ARBA00022827"/>
    </source>
</evidence>
<feature type="active site" description="Proton donor" evidence="5">
    <location>
        <position position="509"/>
    </location>
</feature>
<evidence type="ECO:0000256" key="1">
    <source>
        <dbReference type="ARBA" id="ARBA00001974"/>
    </source>
</evidence>
<comment type="similarity">
    <text evidence="2">Belongs to the GMC oxidoreductase family.</text>
</comment>
<dbReference type="GO" id="GO:0016614">
    <property type="term" value="F:oxidoreductase activity, acting on CH-OH group of donors"/>
    <property type="evidence" value="ECO:0007669"/>
    <property type="project" value="InterPro"/>
</dbReference>
<comment type="caution">
    <text evidence="9">The sequence shown here is derived from an EMBL/GenBank/DDBJ whole genome shotgun (WGS) entry which is preliminary data.</text>
</comment>
<proteinExistence type="inferred from homology"/>
<dbReference type="InterPro" id="IPR007867">
    <property type="entry name" value="GMC_OxRtase_C"/>
</dbReference>
<evidence type="ECO:0000313" key="10">
    <source>
        <dbReference type="Proteomes" id="UP001172673"/>
    </source>
</evidence>
<dbReference type="Pfam" id="PF05199">
    <property type="entry name" value="GMC_oxred_C"/>
    <property type="match status" value="1"/>
</dbReference>
<keyword evidence="10" id="KW-1185">Reference proteome</keyword>
<dbReference type="InterPro" id="IPR036188">
    <property type="entry name" value="FAD/NAD-bd_sf"/>
</dbReference>
<dbReference type="PANTHER" id="PTHR11552">
    <property type="entry name" value="GLUCOSE-METHANOL-CHOLINE GMC OXIDOREDUCTASE"/>
    <property type="match status" value="1"/>
</dbReference>
<evidence type="ECO:0000259" key="8">
    <source>
        <dbReference type="PROSITE" id="PS00624"/>
    </source>
</evidence>
<dbReference type="Gene3D" id="3.30.560.10">
    <property type="entry name" value="Glucose Oxidase, domain 3"/>
    <property type="match status" value="1"/>
</dbReference>
<dbReference type="AlphaFoldDB" id="A0AA38XJ00"/>
<gene>
    <name evidence="9" type="ORF">H2200_002447</name>
</gene>
<sequence>MADTFDYVICGGGTCGPIIAGRLSEDQDAKILILEAGKDSANMENMDMAGAWTMNHEGETDWNIFTPPNPGLNGRTCHVPRGRFLGGSSGCNGTICVRGVKQDYDDWGLPEWSGDEMYRAMRKSETFHPQEWFPEDKNAHGYDGPLHIEPAPVGPLGELFLKSYQSKGLPYRPDMFSTGETANGCGHAMRTTWQGYRTTAADYVTKDHKRTNVTIKCDVTVDKVILERGANGTLQAKGAEYENNDGDRFKAFARKEVIITCGTYGSPAILLRSGIGPKKDLEALGISCEVDLPGVGKNLQDHQLIFIYYELNQPGLTDDPRVNHDPDALENGRKEWREKKTGWLATFPFGAFGFARLDDRLNAENAEWRGLPRQPDRDPMGLTSSQPNLEFFHTVCYGGPPEYTDFPKEGQFAFAMCCFLCGLQSRGEVKLKSADCRENPIVDHKYMSDKRDLLMMSEGVRFANEIVTTGAGTKDIIKGSWPPGAKHHLNKTNEDWHPFVQKYASTSYHPGGTCKMGRDDDDTAVVDSKLRVKGVQGLRVADCSIMPTLHSGHTQMPAYGIGEKAAEFIREASASSKARGNNHSEASPVQARL</sequence>
<protein>
    <recommendedName>
        <fullName evidence="8">Glucose-methanol-choline oxidoreductase N-terminal domain-containing protein</fullName>
    </recommendedName>
</protein>
<keyword evidence="3" id="KW-0285">Flavoprotein</keyword>
<evidence type="ECO:0000313" key="9">
    <source>
        <dbReference type="EMBL" id="KAJ9614311.1"/>
    </source>
</evidence>
<evidence type="ECO:0000256" key="7">
    <source>
        <dbReference type="SAM" id="MobiDB-lite"/>
    </source>
</evidence>
<feature type="binding site" evidence="6">
    <location>
        <position position="221"/>
    </location>
    <ligand>
        <name>FAD</name>
        <dbReference type="ChEBI" id="CHEBI:57692"/>
    </ligand>
</feature>
<feature type="domain" description="Glucose-methanol-choline oxidoreductase N-terminal" evidence="8">
    <location>
        <begin position="262"/>
        <end position="276"/>
    </location>
</feature>
<evidence type="ECO:0000256" key="5">
    <source>
        <dbReference type="PIRSR" id="PIRSR000137-1"/>
    </source>
</evidence>
<dbReference type="Gene3D" id="3.50.50.60">
    <property type="entry name" value="FAD/NAD(P)-binding domain"/>
    <property type="match status" value="1"/>
</dbReference>
<dbReference type="PROSITE" id="PS00624">
    <property type="entry name" value="GMC_OXRED_2"/>
    <property type="match status" value="1"/>
</dbReference>
<organism evidence="9 10">
    <name type="scientific">Cladophialophora chaetospira</name>
    <dbReference type="NCBI Taxonomy" id="386627"/>
    <lineage>
        <taxon>Eukaryota</taxon>
        <taxon>Fungi</taxon>
        <taxon>Dikarya</taxon>
        <taxon>Ascomycota</taxon>
        <taxon>Pezizomycotina</taxon>
        <taxon>Eurotiomycetes</taxon>
        <taxon>Chaetothyriomycetidae</taxon>
        <taxon>Chaetothyriales</taxon>
        <taxon>Herpotrichiellaceae</taxon>
        <taxon>Cladophialophora</taxon>
    </lineage>
</organism>
<evidence type="ECO:0000256" key="6">
    <source>
        <dbReference type="PIRSR" id="PIRSR000137-2"/>
    </source>
</evidence>
<dbReference type="Pfam" id="PF00732">
    <property type="entry name" value="GMC_oxred_N"/>
    <property type="match status" value="1"/>
</dbReference>
<evidence type="ECO:0000256" key="3">
    <source>
        <dbReference type="ARBA" id="ARBA00022630"/>
    </source>
</evidence>
<dbReference type="InterPro" id="IPR000172">
    <property type="entry name" value="GMC_OxRdtase_N"/>
</dbReference>
<accession>A0AA38XJ00</accession>
<dbReference type="SUPFAM" id="SSF54373">
    <property type="entry name" value="FAD-linked reductases, C-terminal domain"/>
    <property type="match status" value="1"/>
</dbReference>
<dbReference type="InterPro" id="IPR012132">
    <property type="entry name" value="GMC_OxRdtase"/>
</dbReference>
<reference evidence="9" key="1">
    <citation type="submission" date="2022-10" db="EMBL/GenBank/DDBJ databases">
        <title>Culturing micro-colonial fungi from biological soil crusts in the Mojave desert and describing Neophaeococcomyces mojavensis, and introducing the new genera and species Taxawa tesnikishii.</title>
        <authorList>
            <person name="Kurbessoian T."/>
            <person name="Stajich J.E."/>
        </authorList>
    </citation>
    <scope>NUCLEOTIDE SEQUENCE</scope>
    <source>
        <strain evidence="9">TK_41</strain>
    </source>
</reference>
<dbReference type="PANTHER" id="PTHR11552:SF147">
    <property type="entry name" value="CHOLINE DEHYDROGENASE, MITOCHONDRIAL"/>
    <property type="match status" value="1"/>
</dbReference>
<dbReference type="GO" id="GO:0050660">
    <property type="term" value="F:flavin adenine dinucleotide binding"/>
    <property type="evidence" value="ECO:0007669"/>
    <property type="project" value="InterPro"/>
</dbReference>
<feature type="compositionally biased region" description="Polar residues" evidence="7">
    <location>
        <begin position="573"/>
        <end position="587"/>
    </location>
</feature>
<feature type="active site" description="Proton acceptor" evidence="5">
    <location>
        <position position="553"/>
    </location>
</feature>
<keyword evidence="4 6" id="KW-0274">FAD</keyword>
<feature type="region of interest" description="Disordered" evidence="7">
    <location>
        <begin position="573"/>
        <end position="593"/>
    </location>
</feature>
<dbReference type="Proteomes" id="UP001172673">
    <property type="component" value="Unassembled WGS sequence"/>
</dbReference>
<dbReference type="EMBL" id="JAPDRK010000003">
    <property type="protein sequence ID" value="KAJ9614311.1"/>
    <property type="molecule type" value="Genomic_DNA"/>
</dbReference>
<evidence type="ECO:0000256" key="2">
    <source>
        <dbReference type="ARBA" id="ARBA00010790"/>
    </source>
</evidence>